<protein>
    <recommendedName>
        <fullName evidence="3">Metallopeptidase</fullName>
    </recommendedName>
</protein>
<evidence type="ECO:0008006" key="3">
    <source>
        <dbReference type="Google" id="ProtNLM"/>
    </source>
</evidence>
<keyword evidence="2" id="KW-1185">Reference proteome</keyword>
<name>A0ABS2IA54_9GAMM</name>
<comment type="caution">
    <text evidence="1">The sequence shown here is derived from an EMBL/GenBank/DDBJ whole genome shotgun (WGS) entry which is preliminary data.</text>
</comment>
<accession>A0ABS2IA54</accession>
<evidence type="ECO:0000313" key="1">
    <source>
        <dbReference type="EMBL" id="MBM7060006.1"/>
    </source>
</evidence>
<dbReference type="InterPro" id="IPR025644">
    <property type="entry name" value="DUF4344"/>
</dbReference>
<evidence type="ECO:0000313" key="2">
    <source>
        <dbReference type="Proteomes" id="UP000717995"/>
    </source>
</evidence>
<dbReference type="Pfam" id="PF14247">
    <property type="entry name" value="DUF4344"/>
    <property type="match status" value="1"/>
</dbReference>
<dbReference type="RefSeq" id="WP_204915094.1">
    <property type="nucleotide sequence ID" value="NZ_JAFEUP010000001.1"/>
</dbReference>
<dbReference type="EMBL" id="JAFEUP010000001">
    <property type="protein sequence ID" value="MBM7060006.1"/>
    <property type="molecule type" value="Genomic_DNA"/>
</dbReference>
<sequence length="313" mass="35687">MAALAPSVATAAPLPPRRRARPLLLILLLLATPLLAEPPPPSRLSPDVTRFIVANSEFTMLHEMGHMLISELNLPLLGREEDAADQLGMMILFLLSDPQRKAELDADLLAIVDYWRLEWQRPRPANEQVPAWDTHALDEQRFYNIACLAYGSDPDRMEWVLRVTGLPVERALYCDQEFLQASRALDWIRHHNRRVAIQRRPRIQIIYDPPPSYLPDAELLVARLREGGLEDIARRVSLVFAPPRTLTLRIAACGTPDAWYNRDEAELTLCYERLQHFRELAETLPPERRPGPQLECAPAYKALQDALTTETEC</sequence>
<dbReference type="Proteomes" id="UP000717995">
    <property type="component" value="Unassembled WGS sequence"/>
</dbReference>
<proteinExistence type="predicted"/>
<organism evidence="1 2">
    <name type="scientific">Zestomonas insulae</name>
    <dbReference type="NCBI Taxonomy" id="2809017"/>
    <lineage>
        <taxon>Bacteria</taxon>
        <taxon>Pseudomonadati</taxon>
        <taxon>Pseudomonadota</taxon>
        <taxon>Gammaproteobacteria</taxon>
        <taxon>Pseudomonadales</taxon>
        <taxon>Pseudomonadaceae</taxon>
        <taxon>Zestomonas</taxon>
    </lineage>
</organism>
<reference evidence="1 2" key="1">
    <citation type="submission" date="2021-02" db="EMBL/GenBank/DDBJ databases">
        <authorList>
            <person name="Lee D.-H."/>
        </authorList>
    </citation>
    <scope>NUCLEOTIDE SEQUENCE [LARGE SCALE GENOMIC DNA]</scope>
    <source>
        <strain evidence="1 2">UL073</strain>
    </source>
</reference>
<gene>
    <name evidence="1" type="ORF">JQX08_04745</name>
</gene>